<dbReference type="RefSeq" id="WP_190928187.1">
    <property type="nucleotide sequence ID" value="NZ_JACXJA010000015.1"/>
</dbReference>
<comment type="caution">
    <text evidence="5">The sequence shown here is derived from an EMBL/GenBank/DDBJ whole genome shotgun (WGS) entry which is preliminary data.</text>
</comment>
<dbReference type="GO" id="GO:0003700">
    <property type="term" value="F:DNA-binding transcription factor activity"/>
    <property type="evidence" value="ECO:0007669"/>
    <property type="project" value="InterPro"/>
</dbReference>
<reference evidence="5" key="1">
    <citation type="submission" date="2020-09" db="EMBL/GenBank/DDBJ databases">
        <title>A novel bacterium of genus Paenibacillus, isolated from South China Sea.</title>
        <authorList>
            <person name="Huang H."/>
            <person name="Mo K."/>
            <person name="Hu Y."/>
        </authorList>
    </citation>
    <scope>NUCLEOTIDE SEQUENCE</scope>
    <source>
        <strain evidence="5">IB182363</strain>
    </source>
</reference>
<dbReference type="Proteomes" id="UP000639396">
    <property type="component" value="Unassembled WGS sequence"/>
</dbReference>
<dbReference type="InterPro" id="IPR036390">
    <property type="entry name" value="WH_DNA-bd_sf"/>
</dbReference>
<dbReference type="InterPro" id="IPR001845">
    <property type="entry name" value="HTH_ArsR_DNA-bd_dom"/>
</dbReference>
<keyword evidence="6" id="KW-1185">Reference proteome</keyword>
<keyword evidence="1" id="KW-0805">Transcription regulation</keyword>
<keyword evidence="3" id="KW-0804">Transcription</keyword>
<sequence>MNKDKLFEVLAEPNRRRMLDYLRFRERTVGELVALSSLSQPGVSKHLRILREANLVSVRKEAQNHLYRLNAEPLQEIADWFEPYRQFWSSKLDDLENALDEERE</sequence>
<evidence type="ECO:0000256" key="2">
    <source>
        <dbReference type="ARBA" id="ARBA00023125"/>
    </source>
</evidence>
<evidence type="ECO:0000259" key="4">
    <source>
        <dbReference type="PROSITE" id="PS50987"/>
    </source>
</evidence>
<dbReference type="PANTHER" id="PTHR33154">
    <property type="entry name" value="TRANSCRIPTIONAL REGULATOR, ARSR FAMILY"/>
    <property type="match status" value="1"/>
</dbReference>
<evidence type="ECO:0000313" key="5">
    <source>
        <dbReference type="EMBL" id="MBD2862890.1"/>
    </source>
</evidence>
<dbReference type="PRINTS" id="PR00778">
    <property type="entry name" value="HTHARSR"/>
</dbReference>
<dbReference type="InterPro" id="IPR036388">
    <property type="entry name" value="WH-like_DNA-bd_sf"/>
</dbReference>
<dbReference type="Gene3D" id="1.10.10.10">
    <property type="entry name" value="Winged helix-like DNA-binding domain superfamily/Winged helix DNA-binding domain"/>
    <property type="match status" value="1"/>
</dbReference>
<protein>
    <submittedName>
        <fullName evidence="5">Winged helix-turn-helix transcriptional regulator</fullName>
    </submittedName>
</protein>
<dbReference type="InterPro" id="IPR011991">
    <property type="entry name" value="ArsR-like_HTH"/>
</dbReference>
<dbReference type="SMART" id="SM00418">
    <property type="entry name" value="HTH_ARSR"/>
    <property type="match status" value="1"/>
</dbReference>
<dbReference type="SUPFAM" id="SSF46785">
    <property type="entry name" value="Winged helix' DNA-binding domain"/>
    <property type="match status" value="1"/>
</dbReference>
<dbReference type="AlphaFoldDB" id="A0A927C819"/>
<organism evidence="5 6">
    <name type="scientific">Paenibacillus oceani</name>
    <dbReference type="NCBI Taxonomy" id="2772510"/>
    <lineage>
        <taxon>Bacteria</taxon>
        <taxon>Bacillati</taxon>
        <taxon>Bacillota</taxon>
        <taxon>Bacilli</taxon>
        <taxon>Bacillales</taxon>
        <taxon>Paenibacillaceae</taxon>
        <taxon>Paenibacillus</taxon>
    </lineage>
</organism>
<proteinExistence type="predicted"/>
<name>A0A927C819_9BACL</name>
<accession>A0A927C819</accession>
<dbReference type="PROSITE" id="PS50987">
    <property type="entry name" value="HTH_ARSR_2"/>
    <property type="match status" value="1"/>
</dbReference>
<dbReference type="NCBIfam" id="NF033788">
    <property type="entry name" value="HTH_metalloreg"/>
    <property type="match status" value="1"/>
</dbReference>
<dbReference type="GO" id="GO:0003677">
    <property type="term" value="F:DNA binding"/>
    <property type="evidence" value="ECO:0007669"/>
    <property type="project" value="UniProtKB-KW"/>
</dbReference>
<keyword evidence="2" id="KW-0238">DNA-binding</keyword>
<evidence type="ECO:0000313" key="6">
    <source>
        <dbReference type="Proteomes" id="UP000639396"/>
    </source>
</evidence>
<dbReference type="EMBL" id="JACXJA010000015">
    <property type="protein sequence ID" value="MBD2862890.1"/>
    <property type="molecule type" value="Genomic_DNA"/>
</dbReference>
<dbReference type="CDD" id="cd00090">
    <property type="entry name" value="HTH_ARSR"/>
    <property type="match status" value="1"/>
</dbReference>
<gene>
    <name evidence="5" type="ORF">IDH45_12935</name>
</gene>
<dbReference type="PANTHER" id="PTHR33154:SF33">
    <property type="entry name" value="TRANSCRIPTIONAL REPRESSOR SDPR"/>
    <property type="match status" value="1"/>
</dbReference>
<feature type="domain" description="HTH arsR-type" evidence="4">
    <location>
        <begin position="1"/>
        <end position="89"/>
    </location>
</feature>
<evidence type="ECO:0000256" key="3">
    <source>
        <dbReference type="ARBA" id="ARBA00023163"/>
    </source>
</evidence>
<dbReference type="InterPro" id="IPR051081">
    <property type="entry name" value="HTH_MetalResp_TranReg"/>
</dbReference>
<evidence type="ECO:0000256" key="1">
    <source>
        <dbReference type="ARBA" id="ARBA00023015"/>
    </source>
</evidence>
<dbReference type="Pfam" id="PF01022">
    <property type="entry name" value="HTH_5"/>
    <property type="match status" value="1"/>
</dbReference>